<evidence type="ECO:0000313" key="1">
    <source>
        <dbReference type="EMBL" id="XBH12477.1"/>
    </source>
</evidence>
<sequence>MAPVKIPIGEEKEAHSEYAINRQSVITLCRLITYLLGLRLRL</sequence>
<organism evidence="1">
    <name type="scientific">Edaphobacter paludis</name>
    <dbReference type="NCBI Taxonomy" id="3035702"/>
    <lineage>
        <taxon>Bacteria</taxon>
        <taxon>Pseudomonadati</taxon>
        <taxon>Acidobacteriota</taxon>
        <taxon>Terriglobia</taxon>
        <taxon>Terriglobales</taxon>
        <taxon>Acidobacteriaceae</taxon>
        <taxon>Edaphobacter</taxon>
    </lineage>
</organism>
<gene>
    <name evidence="1" type="ORF">P8936_12340</name>
</gene>
<dbReference type="AlphaFoldDB" id="A0AAU7D582"/>
<reference evidence="1" key="1">
    <citation type="submission" date="2023-03" db="EMBL/GenBank/DDBJ databases">
        <title>Edaphobacter sp.</title>
        <authorList>
            <person name="Huber K.J."/>
            <person name="Papendorf J."/>
            <person name="Pilke C."/>
            <person name="Bunk B."/>
            <person name="Sproeer C."/>
            <person name="Pester M."/>
        </authorList>
    </citation>
    <scope>NUCLEOTIDE SEQUENCE</scope>
    <source>
        <strain evidence="1">DSM 109920</strain>
    </source>
</reference>
<protein>
    <submittedName>
        <fullName evidence="1">Uncharacterized protein</fullName>
    </submittedName>
</protein>
<name>A0AAU7D582_9BACT</name>
<dbReference type="EMBL" id="CP121195">
    <property type="protein sequence ID" value="XBH12477.1"/>
    <property type="molecule type" value="Genomic_DNA"/>
</dbReference>
<accession>A0AAU7D582</accession>
<proteinExistence type="predicted"/>
<dbReference type="RefSeq" id="WP_348269498.1">
    <property type="nucleotide sequence ID" value="NZ_CP121195.1"/>
</dbReference>